<evidence type="ECO:0000256" key="1">
    <source>
        <dbReference type="ARBA" id="ARBA00001974"/>
    </source>
</evidence>
<proteinExistence type="predicted"/>
<dbReference type="PANTHER" id="PTHR47190:SF1">
    <property type="entry name" value="GLUCOSE-METHANOL-CHOLINE OXIDOREDUCTASE N-TERMINAL DOMAIN-CONTAINING PROTEIN"/>
    <property type="match status" value="1"/>
</dbReference>
<dbReference type="Gene3D" id="3.50.50.60">
    <property type="entry name" value="FAD/NAD(P)-binding domain"/>
    <property type="match status" value="1"/>
</dbReference>
<comment type="caution">
    <text evidence="6">The sequence shown here is derived from an EMBL/GenBank/DDBJ whole genome shotgun (WGS) entry which is preliminary data.</text>
</comment>
<dbReference type="InterPro" id="IPR007867">
    <property type="entry name" value="GMC_OxRtase_C"/>
</dbReference>
<organism evidence="6 7">
    <name type="scientific">Rhizoctonia solani</name>
    <dbReference type="NCBI Taxonomy" id="456999"/>
    <lineage>
        <taxon>Eukaryota</taxon>
        <taxon>Fungi</taxon>
        <taxon>Dikarya</taxon>
        <taxon>Basidiomycota</taxon>
        <taxon>Agaricomycotina</taxon>
        <taxon>Agaricomycetes</taxon>
        <taxon>Cantharellales</taxon>
        <taxon>Ceratobasidiaceae</taxon>
        <taxon>Rhizoctonia</taxon>
    </lineage>
</organism>
<dbReference type="SUPFAM" id="SSF54373">
    <property type="entry name" value="FAD-linked reductases, C-terminal domain"/>
    <property type="match status" value="1"/>
</dbReference>
<dbReference type="Gene3D" id="2.60.40.1210">
    <property type="entry name" value="Cellobiose dehydrogenase, cytochrome domain"/>
    <property type="match status" value="2"/>
</dbReference>
<evidence type="ECO:0000313" key="6">
    <source>
        <dbReference type="EMBL" id="CAE6420817.1"/>
    </source>
</evidence>
<dbReference type="Gene3D" id="3.30.410.10">
    <property type="entry name" value="Cholesterol Oxidase, domain 2"/>
    <property type="match status" value="1"/>
</dbReference>
<dbReference type="InterPro" id="IPR015920">
    <property type="entry name" value="Cellobiose_DH-like_cyt"/>
</dbReference>
<dbReference type="GO" id="GO:0050660">
    <property type="term" value="F:flavin adenine dinucleotide binding"/>
    <property type="evidence" value="ECO:0007669"/>
    <property type="project" value="InterPro"/>
</dbReference>
<evidence type="ECO:0000259" key="3">
    <source>
        <dbReference type="Pfam" id="PF00732"/>
    </source>
</evidence>
<protein>
    <recommendedName>
        <fullName evidence="8">Cellobiose dehydrogenase</fullName>
    </recommendedName>
</protein>
<keyword evidence="2" id="KW-0732">Signal</keyword>
<dbReference type="SUPFAM" id="SSF51905">
    <property type="entry name" value="FAD/NAD(P)-binding domain"/>
    <property type="match status" value="1"/>
</dbReference>
<reference evidence="6" key="1">
    <citation type="submission" date="2021-01" db="EMBL/GenBank/DDBJ databases">
        <authorList>
            <person name="Kaushik A."/>
        </authorList>
    </citation>
    <scope>NUCLEOTIDE SEQUENCE</scope>
    <source>
        <strain evidence="6">AG1-1B</strain>
    </source>
</reference>
<evidence type="ECO:0000259" key="4">
    <source>
        <dbReference type="Pfam" id="PF05199"/>
    </source>
</evidence>
<evidence type="ECO:0000256" key="2">
    <source>
        <dbReference type="SAM" id="SignalP"/>
    </source>
</evidence>
<feature type="chain" id="PRO_5034587762" description="Cellobiose dehydrogenase" evidence="2">
    <location>
        <begin position="19"/>
        <end position="802"/>
    </location>
</feature>
<dbReference type="InterPro" id="IPR053208">
    <property type="entry name" value="GMC_Oxidoreductase_CD"/>
</dbReference>
<accession>A0A8H2X9G5</accession>
<dbReference type="AlphaFoldDB" id="A0A8H2X9G5"/>
<feature type="domain" description="Cellobiose dehydrogenase-like cytochrome" evidence="5">
    <location>
        <begin position="24"/>
        <end position="100"/>
    </location>
</feature>
<dbReference type="EMBL" id="CAJMWQ010000978">
    <property type="protein sequence ID" value="CAE6420817.1"/>
    <property type="molecule type" value="Genomic_DNA"/>
</dbReference>
<evidence type="ECO:0000259" key="5">
    <source>
        <dbReference type="Pfam" id="PF16010"/>
    </source>
</evidence>
<name>A0A8H2X9G5_9AGAM</name>
<dbReference type="InterPro" id="IPR000172">
    <property type="entry name" value="GMC_OxRdtase_N"/>
</dbReference>
<dbReference type="SUPFAM" id="SSF49344">
    <property type="entry name" value="CBD9-like"/>
    <property type="match status" value="2"/>
</dbReference>
<sequence length="802" mass="86799">MLGRLILSLIPLAGAVFAQQSTPWTDPATNIPFESYVNPVNGIRYSIAFPSSTSPTEFVGEIAAPISSKWVGWSLGPGMNGNLLLVAWPNGNSIVGSALKRLHYAHSYFWTYPYYYRRWIGRQRDSLEMAFPVPGMHLLDVSPLLYFPKVIINKFPAGVGRSSGGVAGSMNTNGVQVFGWAQGTTAPATPANPASTFTEHQTFGNWAHVTSTPHFSNYDDFLDGKVTPTEPTTTATGPSTTTTAGPVVTATPYDYIVVGAGASGIIVADRLSEAGKKVLLIERYQRLEAQRLLPGRAKRVYELLLMTRFAYLLIPNQLTRFDIPGLFESMFGASNPYWWCDDVQPFAGCLVGGGAAINGLLYWYPTDTEWATSNGWPSGWQTPNTALEKVKARLPATDTPSTDGKRYLGQVYDVVKSILDKQNYSATTINNNVNAKDHVYGHPGYYVKGGKRTGPMDTYLKTAKARSNFKLLTNTKVLSLVRNGAQITGVQTDNKSINGNGVIQLTSKGRAILSAGAFGTAKILFASGIGPSDQIAIIAANSSAAKYLPPSSQHINLPVGMNVKDKPGVNLVFTHPNVDWYDNFAPIWSKPRVSDANQYVQDRSGVFAGSSPRINFWRQYGGSDGKTRYVQGTSRPGSWGISPRYPYNVTAQFTITLYLATGLTSIGRIGMNDASLTMSPIIKPWFTDPVDKAVMVDAINDILSTYKQVPNLELIAPDNVTSLDAHIAQVLHTPNHWTGSTRIGVDSSDSVVDTNTKVWGTNNLFVVDAGIMPGMTAGNPQGAIFVMAEHAIAKILVLAGGP</sequence>
<dbReference type="PANTHER" id="PTHR47190">
    <property type="entry name" value="DEHYDROGENASE, PUTATIVE-RELATED"/>
    <property type="match status" value="1"/>
</dbReference>
<dbReference type="InterPro" id="IPR036188">
    <property type="entry name" value="FAD/NAD-bd_sf"/>
</dbReference>
<comment type="cofactor">
    <cofactor evidence="1">
        <name>FAD</name>
        <dbReference type="ChEBI" id="CHEBI:57692"/>
    </cofactor>
</comment>
<dbReference type="CDD" id="cd09630">
    <property type="entry name" value="CDH_like_cytochrome"/>
    <property type="match status" value="1"/>
</dbReference>
<feature type="signal peptide" evidence="2">
    <location>
        <begin position="1"/>
        <end position="18"/>
    </location>
</feature>
<dbReference type="Pfam" id="PF00732">
    <property type="entry name" value="GMC_oxred_N"/>
    <property type="match status" value="1"/>
</dbReference>
<dbReference type="GO" id="GO:0016614">
    <property type="term" value="F:oxidoreductase activity, acting on CH-OH group of donors"/>
    <property type="evidence" value="ECO:0007669"/>
    <property type="project" value="InterPro"/>
</dbReference>
<dbReference type="Pfam" id="PF05199">
    <property type="entry name" value="GMC_oxred_C"/>
    <property type="match status" value="1"/>
</dbReference>
<feature type="domain" description="Cellobiose dehydrogenase-like cytochrome" evidence="5">
    <location>
        <begin position="167"/>
        <end position="219"/>
    </location>
</feature>
<evidence type="ECO:0008006" key="8">
    <source>
        <dbReference type="Google" id="ProtNLM"/>
    </source>
</evidence>
<feature type="domain" description="Glucose-methanol-choline oxidoreductase C-terminal" evidence="4">
    <location>
        <begin position="665"/>
        <end position="788"/>
    </location>
</feature>
<dbReference type="Proteomes" id="UP000663826">
    <property type="component" value="Unassembled WGS sequence"/>
</dbReference>
<feature type="domain" description="Glucose-methanol-choline oxidoreductase N-terminal" evidence="3">
    <location>
        <begin position="254"/>
        <end position="567"/>
    </location>
</feature>
<gene>
    <name evidence="6" type="ORF">RDB_LOCUS48737</name>
</gene>
<evidence type="ECO:0000313" key="7">
    <source>
        <dbReference type="Proteomes" id="UP000663826"/>
    </source>
</evidence>
<dbReference type="Pfam" id="PF16010">
    <property type="entry name" value="CDH-cyt"/>
    <property type="match status" value="2"/>
</dbReference>